<organism evidence="1 2">
    <name type="scientific">Dermabacter vaginalis</name>
    <dbReference type="NCBI Taxonomy" id="1630135"/>
    <lineage>
        <taxon>Bacteria</taxon>
        <taxon>Bacillati</taxon>
        <taxon>Actinomycetota</taxon>
        <taxon>Actinomycetes</taxon>
        <taxon>Micrococcales</taxon>
        <taxon>Dermabacteraceae</taxon>
        <taxon>Dermabacter</taxon>
    </lineage>
</organism>
<name>A0A1B0ZK69_9MICO</name>
<proteinExistence type="predicted"/>
<dbReference type="KEGG" id="dva:DAD186_18650"/>
<dbReference type="Proteomes" id="UP000092596">
    <property type="component" value="Chromosome"/>
</dbReference>
<sequence length="42" mass="4773">MCSFEWGSRAPVYRADPRCVCPFILPHVARDAPRMGPLPRES</sequence>
<dbReference type="AlphaFoldDB" id="A0A1B0ZK69"/>
<gene>
    <name evidence="1" type="ORF">DAD186_18650</name>
</gene>
<evidence type="ECO:0000313" key="1">
    <source>
        <dbReference type="EMBL" id="ANP28415.1"/>
    </source>
</evidence>
<dbReference type="EMBL" id="CP012117">
    <property type="protein sequence ID" value="ANP28415.1"/>
    <property type="molecule type" value="Genomic_DNA"/>
</dbReference>
<accession>A0A1B0ZK69</accession>
<reference evidence="1 2" key="1">
    <citation type="submission" date="2015-06" db="EMBL/GenBank/DDBJ databases">
        <title>Investigation of pathophysiology for high-risk pregnancy and development of treatment modality based on it.</title>
        <authorList>
            <person name="Kim B.-C."/>
            <person name="Lim S."/>
        </authorList>
    </citation>
    <scope>NUCLEOTIDE SEQUENCE [LARGE SCALE GENOMIC DNA]</scope>
    <source>
        <strain evidence="1 2">AD1-86</strain>
    </source>
</reference>
<protein>
    <submittedName>
        <fullName evidence="1">Uncharacterized protein</fullName>
    </submittedName>
</protein>
<evidence type="ECO:0000313" key="2">
    <source>
        <dbReference type="Proteomes" id="UP000092596"/>
    </source>
</evidence>